<feature type="compositionally biased region" description="Basic residues" evidence="1">
    <location>
        <begin position="648"/>
        <end position="660"/>
    </location>
</feature>
<dbReference type="GO" id="GO:0000182">
    <property type="term" value="F:rDNA binding"/>
    <property type="evidence" value="ECO:0007669"/>
    <property type="project" value="TreeGrafter"/>
</dbReference>
<feature type="compositionally biased region" description="Basic and acidic residues" evidence="1">
    <location>
        <begin position="681"/>
        <end position="699"/>
    </location>
</feature>
<dbReference type="InterPro" id="IPR001005">
    <property type="entry name" value="SANT/Myb"/>
</dbReference>
<dbReference type="CDD" id="cd00167">
    <property type="entry name" value="SANT"/>
    <property type="match status" value="1"/>
</dbReference>
<dbReference type="GO" id="GO:0042790">
    <property type="term" value="P:nucleolar large rRNA transcription by RNA polymerase I"/>
    <property type="evidence" value="ECO:0007669"/>
    <property type="project" value="InterPro"/>
</dbReference>
<dbReference type="PANTHER" id="PTHR28079">
    <property type="entry name" value="RNA POLYMERASE I-SPECIFIC TRANSCRIPTION INITIATION FACTOR RRN5"/>
    <property type="match status" value="1"/>
</dbReference>
<name>A0A0U5GS71_ASPCI</name>
<dbReference type="STRING" id="454130.A0A0U5GS71"/>
<keyword evidence="4" id="KW-1185">Reference proteome</keyword>
<proteinExistence type="predicted"/>
<dbReference type="EMBL" id="CDMC01000006">
    <property type="protein sequence ID" value="CEN61169.1"/>
    <property type="molecule type" value="Genomic_DNA"/>
</dbReference>
<protein>
    <recommendedName>
        <fullName evidence="2">Myb-like domain-containing protein</fullName>
    </recommendedName>
</protein>
<gene>
    <name evidence="3" type="ORF">ASPCAL07833</name>
</gene>
<feature type="compositionally biased region" description="Acidic residues" evidence="1">
    <location>
        <begin position="700"/>
        <end position="709"/>
    </location>
</feature>
<dbReference type="InterPro" id="IPR039601">
    <property type="entry name" value="Rrn5"/>
</dbReference>
<dbReference type="PANTHER" id="PTHR28079:SF1">
    <property type="entry name" value="RNA POLYMERASE I-SPECIFIC TRANSCRIPTION INITIATION FACTOR RRN5"/>
    <property type="match status" value="1"/>
</dbReference>
<evidence type="ECO:0000313" key="4">
    <source>
        <dbReference type="Proteomes" id="UP000054771"/>
    </source>
</evidence>
<feature type="region of interest" description="Disordered" evidence="1">
    <location>
        <begin position="67"/>
        <end position="97"/>
    </location>
</feature>
<dbReference type="OrthoDB" id="2240312at2759"/>
<dbReference type="GO" id="GO:0001181">
    <property type="term" value="F:RNA polymerase I general transcription initiation factor activity"/>
    <property type="evidence" value="ECO:0007669"/>
    <property type="project" value="TreeGrafter"/>
</dbReference>
<accession>A0A0U5GS71</accession>
<dbReference type="AlphaFoldDB" id="A0A0U5GS71"/>
<evidence type="ECO:0000313" key="3">
    <source>
        <dbReference type="EMBL" id="CEN61169.1"/>
    </source>
</evidence>
<reference evidence="4" key="1">
    <citation type="journal article" date="2016" name="Genome Announc.">
        <title>Draft genome sequences of fungus Aspergillus calidoustus.</title>
        <authorList>
            <person name="Horn F."/>
            <person name="Linde J."/>
            <person name="Mattern D.J."/>
            <person name="Walther G."/>
            <person name="Guthke R."/>
            <person name="Scherlach K."/>
            <person name="Martin K."/>
            <person name="Brakhage A.A."/>
            <person name="Petzke L."/>
            <person name="Valiante V."/>
        </authorList>
    </citation>
    <scope>NUCLEOTIDE SEQUENCE [LARGE SCALE GENOMIC DNA]</scope>
    <source>
        <strain evidence="4">SF006504</strain>
    </source>
</reference>
<dbReference type="InterPro" id="IPR009057">
    <property type="entry name" value="Homeodomain-like_sf"/>
</dbReference>
<dbReference type="GO" id="GO:0000500">
    <property type="term" value="C:RNA polymerase I upstream activating factor complex"/>
    <property type="evidence" value="ECO:0007669"/>
    <property type="project" value="InterPro"/>
</dbReference>
<evidence type="ECO:0000256" key="1">
    <source>
        <dbReference type="SAM" id="MobiDB-lite"/>
    </source>
</evidence>
<feature type="region of interest" description="Disordered" evidence="1">
    <location>
        <begin position="572"/>
        <end position="764"/>
    </location>
</feature>
<dbReference type="Proteomes" id="UP000054771">
    <property type="component" value="Unassembled WGS sequence"/>
</dbReference>
<evidence type="ECO:0000259" key="2">
    <source>
        <dbReference type="SMART" id="SM00717"/>
    </source>
</evidence>
<dbReference type="SMART" id="SM00717">
    <property type="entry name" value="SANT"/>
    <property type="match status" value="1"/>
</dbReference>
<feature type="compositionally biased region" description="Basic and acidic residues" evidence="1">
    <location>
        <begin position="524"/>
        <end position="535"/>
    </location>
</feature>
<feature type="compositionally biased region" description="Basic and acidic residues" evidence="1">
    <location>
        <begin position="710"/>
        <end position="740"/>
    </location>
</feature>
<feature type="domain" description="Myb-like" evidence="2">
    <location>
        <begin position="140"/>
        <end position="189"/>
    </location>
</feature>
<organism evidence="3 4">
    <name type="scientific">Aspergillus calidoustus</name>
    <dbReference type="NCBI Taxonomy" id="454130"/>
    <lineage>
        <taxon>Eukaryota</taxon>
        <taxon>Fungi</taxon>
        <taxon>Dikarya</taxon>
        <taxon>Ascomycota</taxon>
        <taxon>Pezizomycotina</taxon>
        <taxon>Eurotiomycetes</taxon>
        <taxon>Eurotiomycetidae</taxon>
        <taxon>Eurotiales</taxon>
        <taxon>Aspergillaceae</taxon>
        <taxon>Aspergillus</taxon>
        <taxon>Aspergillus subgen. Nidulantes</taxon>
    </lineage>
</organism>
<sequence length="764" mass="85776">MQTPQTPGGLIADNQLFSTETLPSCTLCRGGFHLLHSGILLSDRSWLPYLIEIHVCGAVPFSTPDCSTMSSSGLSDPEKDDELTDIPSITPRANRGTRHKALRALRSSLSHESVEAYKNLFEQPNDPNAEENTFTKTQDGIVIWTTEEKQLLYRALDRKGINGIRHIAAAIGSKSDLEVQEYFRLLEKGLRRQHVRDARLRTAVLGDIPAAAELSDQCCESLDQYAELLCLAEQAEEDIEGKLRHGRQWIVDHEIAEQLDSTFGNVDEGLPAVDGEPAASPLSPLHSQNEAESVSALNAPAEFFNMTKWIILSERLFMNFGGPRQEDNWVNVAFEKETPSITADAFTVFHDIALALTRRLVHATHFFATSRVQKYANSTRPPARIVTASDVRRAARTLNVKTDSSDFWIGLARRCSLDVVDERHKRGWNPVSLDHEEVEILLSRRELPEEPYKTGIFSPMPMRRSGSVSSGMSVDSLDLLDLEAPEDPEDEQAEEHAEAVDRQNSAVDEQLFWAVLGKSPPKTLETRLSDKDIPRKPTAKRKSMEELIGWRERTFPQNDWEVYGHETENINREFDSRRKRPRLATLSPSPSPSRSRSKHEVRASKSRGLRACPSFRRHRKSQEKILNSDSEVDSDPTFQPESAEQKSKSRVTRTSSRKRVPVSYAPQQLFDLDVEMEVDAGSERDDSHPLDNRQERSDSESADDVEDDVETRGESPAKSADPGDGRDAGDEVWDEFRDDFLGPDDNLPSHAGGLPCGSDEEYQD</sequence>
<dbReference type="SUPFAM" id="SSF46689">
    <property type="entry name" value="Homeodomain-like"/>
    <property type="match status" value="1"/>
</dbReference>
<feature type="region of interest" description="Disordered" evidence="1">
    <location>
        <begin position="523"/>
        <end position="544"/>
    </location>
</feature>
<dbReference type="GO" id="GO:0006361">
    <property type="term" value="P:transcription initiation at RNA polymerase I promoter"/>
    <property type="evidence" value="ECO:0007669"/>
    <property type="project" value="TreeGrafter"/>
</dbReference>